<keyword evidence="12" id="KW-1185">Reference proteome</keyword>
<keyword evidence="7" id="KW-0067">ATP-binding</keyword>
<dbReference type="SUPFAM" id="SSF52540">
    <property type="entry name" value="P-loop containing nucleoside triphosphate hydrolases"/>
    <property type="match status" value="1"/>
</dbReference>
<evidence type="ECO:0000256" key="7">
    <source>
        <dbReference type="ARBA" id="ARBA00022840"/>
    </source>
</evidence>
<evidence type="ECO:0000259" key="9">
    <source>
        <dbReference type="Pfam" id="PF00580"/>
    </source>
</evidence>
<dbReference type="InterPro" id="IPR038726">
    <property type="entry name" value="PDDEXK_AddAB-type"/>
</dbReference>
<keyword evidence="6" id="KW-0269">Exonuclease</keyword>
<dbReference type="Gene3D" id="3.90.320.10">
    <property type="match status" value="1"/>
</dbReference>
<dbReference type="GO" id="GO:0004527">
    <property type="term" value="F:exonuclease activity"/>
    <property type="evidence" value="ECO:0007669"/>
    <property type="project" value="UniProtKB-KW"/>
</dbReference>
<comment type="caution">
    <text evidence="11">The sequence shown here is derived from an EMBL/GenBank/DDBJ whole genome shotgun (WGS) entry which is preliminary data.</text>
</comment>
<evidence type="ECO:0000256" key="3">
    <source>
        <dbReference type="ARBA" id="ARBA00022763"/>
    </source>
</evidence>
<dbReference type="GO" id="GO:0003678">
    <property type="term" value="F:DNA helicase activity"/>
    <property type="evidence" value="ECO:0007669"/>
    <property type="project" value="InterPro"/>
</dbReference>
<dbReference type="Gene3D" id="1.10.10.160">
    <property type="match status" value="1"/>
</dbReference>
<dbReference type="Pfam" id="PF00580">
    <property type="entry name" value="UvrD-helicase"/>
    <property type="match status" value="1"/>
</dbReference>
<dbReference type="Gene3D" id="3.40.50.300">
    <property type="entry name" value="P-loop containing nucleotide triphosphate hydrolases"/>
    <property type="match status" value="1"/>
</dbReference>
<keyword evidence="4" id="KW-0378">Hydrolase</keyword>
<evidence type="ECO:0000313" key="12">
    <source>
        <dbReference type="Proteomes" id="UP000216004"/>
    </source>
</evidence>
<dbReference type="Pfam" id="PF12705">
    <property type="entry name" value="PDDEXK_1"/>
    <property type="match status" value="1"/>
</dbReference>
<sequence length="1467" mass="161443">MTQTRLVDQEQALQIVEELIEVGLTADDGGPSRVVCLAGPPRSGKTTVASQVLLLALRAYGDGAARLVVSGRHAADKLSRHIITQMGSLGQTRPVGTLQAFAFQLLTAACQLKNGQALPKLLNGAEQDALLRTVVARHVAHVRSGDDCVSCRLLERYFASEVNWSGVVTKTPIGARELSDHVDDSFIAQLRDMIARMTELGLDTLGQDDVLEALAQQKLDLDARDRLNVQWRLAFALWKEYLDEIESTYRGEYRLDSSQLLIASREAVVHTEGLALPRMLVVDDWQDLTIAGMGFVQALWEHGVRLVLVGNNDESVQAFRGSYPEFLSRRIRQLVHQDDYIAGRSLLPADFGCLGAVCLQLPYRPITQVEQDVHNSCTPAVEKRMSSTRPASFADLLTARISLSILDEEENADPLFDRPGKMPHWEHTAPITPLDSGSALCSDGSVTARLFQQPDQEEADVVWQVKHEFLAGHWDWNDMAVIAHDNATVRSIGQKLRVEGVPVRYSSIAQPLKDVPTVQGLFALIHLAQARSQNLYASQYQQAKEQAQSLASHFRTLLSSPLIQAQLPDWQTTRPVRVGHLDTLLAVVVSLTHIEQVQVSDADGGADVTSAAAIRQMSAQWKRYVQEHENMRNQLQAQTGVSVDDSLMDGIASPAPGSMQLGLDSLSVDALYTLLLFDGVPESQEGNLPAGAGESGLRQSVMKVLQAIADSHQTDPDLKALEHCLYIVDKTARGLDSLDHDEPEYVLWQAWEATGLADQWQTESLEASLAGEQANDRLDAMMRLFQFATSSQVFASINDFMSQVEGMQIEADSLAHVGPVEHAVTLTTPAGAAALAQTWPVVWLPSLQEGVWPNLVPRDMLFGAEDLANVILYGSIRQVEPGQRAHNSRLKNTLYAEEKGFLIAVSRAERELKVSAVWNDSTVPSDFLYGFLPELFPRVSDVSQAHFTQVGERDDSTKLFSGLEVGERGLVAAARSILVRHSIQELDGVRNNHELPVGGQYISAETADDAAATLRLLAHKGLREANPANWPFVYSSQEAQFQVSQPSSTRTEGTSVQHVTLSPSAVDNIWSCPLEWAMGNRFSGPGASSVAMSFGSLIHQVAEQASKDGLDCPGRLDLGKDDVGSQKLIEYTTDSMMEIYRDLLEHFPTFSHPKDAYEVRRRDSRARSVLGNIASYFVKSAQEGYASGGKTPVVVGTLLDVQQEEQFTASFTPGDFTAIWNATYPEHALEEEEFFALISALSGGFPKSLSLDTNITLSGRIDRLEHREIDGMRVNRLVDYKTGNTKHTGPQVFSDLQLVCYQLGLAFTSEQASGASASTAMSSLEQADPVSQAVLFDVSMCHAPAWSRTAETVYQPALFREGRFNTVFEPRFYQGKLSKLAKLDPLSVRTPNGVRQQTWDFVRQVQSTDQGIWALTMVARVCFAAGIKLSTQLQDVMFDSVHCHKKNKNGNCQAWEFVAGTVMEDQR</sequence>
<evidence type="ECO:0000256" key="8">
    <source>
        <dbReference type="ARBA" id="ARBA00023204"/>
    </source>
</evidence>
<dbReference type="PANTHER" id="PTHR11070">
    <property type="entry name" value="UVRD / RECB / PCRA DNA HELICASE FAMILY MEMBER"/>
    <property type="match status" value="1"/>
</dbReference>
<keyword evidence="2" id="KW-0547">Nucleotide-binding</keyword>
<dbReference type="InterPro" id="IPR013986">
    <property type="entry name" value="DExx_box_DNA_helicase_dom_sf"/>
</dbReference>
<name>A0A261EUS6_9BIFI</name>
<dbReference type="GO" id="GO:0003677">
    <property type="term" value="F:DNA binding"/>
    <property type="evidence" value="ECO:0007669"/>
    <property type="project" value="InterPro"/>
</dbReference>
<dbReference type="GO" id="GO:0006281">
    <property type="term" value="P:DNA repair"/>
    <property type="evidence" value="ECO:0007669"/>
    <property type="project" value="UniProtKB-KW"/>
</dbReference>
<reference evidence="11 12" key="1">
    <citation type="journal article" date="2017" name="BMC Genomics">
        <title>Comparative genomic and phylogenomic analyses of the Bifidobacteriaceae family.</title>
        <authorList>
            <person name="Lugli G.A."/>
            <person name="Milani C."/>
            <person name="Turroni F."/>
            <person name="Duranti S."/>
            <person name="Mancabelli L."/>
            <person name="Mangifesta M."/>
            <person name="Ferrario C."/>
            <person name="Modesto M."/>
            <person name="Mattarelli P."/>
            <person name="Jiri K."/>
            <person name="van Sinderen D."/>
            <person name="Ventura M."/>
        </authorList>
    </citation>
    <scope>NUCLEOTIDE SEQUENCE [LARGE SCALE GENOMIC DNA]</scope>
    <source>
        <strain evidence="11 12">DSM 22924</strain>
    </source>
</reference>
<accession>A0A261EUS6</accession>
<dbReference type="GO" id="GO:0005524">
    <property type="term" value="F:ATP binding"/>
    <property type="evidence" value="ECO:0007669"/>
    <property type="project" value="UniProtKB-KW"/>
</dbReference>
<dbReference type="InterPro" id="IPR000212">
    <property type="entry name" value="DNA_helicase_UvrD/REP"/>
</dbReference>
<keyword evidence="8" id="KW-0234">DNA repair</keyword>
<evidence type="ECO:0000313" key="11">
    <source>
        <dbReference type="EMBL" id="OZG50612.1"/>
    </source>
</evidence>
<dbReference type="InterPro" id="IPR014016">
    <property type="entry name" value="UvrD-like_ATP-bd"/>
</dbReference>
<evidence type="ECO:0000256" key="6">
    <source>
        <dbReference type="ARBA" id="ARBA00022839"/>
    </source>
</evidence>
<dbReference type="InterPro" id="IPR011604">
    <property type="entry name" value="PDDEXK-like_dom_sf"/>
</dbReference>
<evidence type="ECO:0000256" key="5">
    <source>
        <dbReference type="ARBA" id="ARBA00022806"/>
    </source>
</evidence>
<evidence type="ECO:0000256" key="2">
    <source>
        <dbReference type="ARBA" id="ARBA00022741"/>
    </source>
</evidence>
<dbReference type="RefSeq" id="WP_094722270.1">
    <property type="nucleotide sequence ID" value="NZ_MWWS01000003.1"/>
</dbReference>
<evidence type="ECO:0000256" key="1">
    <source>
        <dbReference type="ARBA" id="ARBA00022722"/>
    </source>
</evidence>
<protein>
    <submittedName>
        <fullName evidence="11">DNA helicase</fullName>
    </submittedName>
</protein>
<gene>
    <name evidence="11" type="ORF">BOCO_0212</name>
</gene>
<organism evidence="11 12">
    <name type="scientific">Bombiscardovia coagulans</name>
    <dbReference type="NCBI Taxonomy" id="686666"/>
    <lineage>
        <taxon>Bacteria</taxon>
        <taxon>Bacillati</taxon>
        <taxon>Actinomycetota</taxon>
        <taxon>Actinomycetes</taxon>
        <taxon>Bifidobacteriales</taxon>
        <taxon>Bifidobacteriaceae</taxon>
        <taxon>Bombiscardovia</taxon>
    </lineage>
</organism>
<dbReference type="InterPro" id="IPR027417">
    <property type="entry name" value="P-loop_NTPase"/>
</dbReference>
<feature type="domain" description="UvrD-like helicase ATP-binding" evidence="9">
    <location>
        <begin position="36"/>
        <end position="329"/>
    </location>
</feature>
<evidence type="ECO:0000256" key="4">
    <source>
        <dbReference type="ARBA" id="ARBA00022801"/>
    </source>
</evidence>
<proteinExistence type="predicted"/>
<dbReference type="OrthoDB" id="5240387at2"/>
<keyword evidence="3" id="KW-0227">DNA damage</keyword>
<keyword evidence="5 11" id="KW-0347">Helicase</keyword>
<feature type="domain" description="PD-(D/E)XK endonuclease-like" evidence="10">
    <location>
        <begin position="1060"/>
        <end position="1313"/>
    </location>
</feature>
<dbReference type="Proteomes" id="UP000216004">
    <property type="component" value="Unassembled WGS sequence"/>
</dbReference>
<evidence type="ECO:0000259" key="10">
    <source>
        <dbReference type="Pfam" id="PF12705"/>
    </source>
</evidence>
<dbReference type="EMBL" id="MWWS01000003">
    <property type="protein sequence ID" value="OZG50612.1"/>
    <property type="molecule type" value="Genomic_DNA"/>
</dbReference>
<keyword evidence="1" id="KW-0540">Nuclease</keyword>